<dbReference type="STRING" id="53326.A0A016VR87"/>
<dbReference type="Gene3D" id="3.40.33.10">
    <property type="entry name" value="CAP"/>
    <property type="match status" value="2"/>
</dbReference>
<keyword evidence="2" id="KW-0732">Signal</keyword>
<dbReference type="InterPro" id="IPR035940">
    <property type="entry name" value="CAP_sf"/>
</dbReference>
<gene>
    <name evidence="4" type="primary">Acey_s0005.g2414</name>
    <name evidence="4" type="synonym">ASP-s0005.g2414</name>
    <name evidence="4" type="ORF">Y032_0005g2414</name>
</gene>
<evidence type="ECO:0000313" key="5">
    <source>
        <dbReference type="Proteomes" id="UP000024635"/>
    </source>
</evidence>
<dbReference type="Pfam" id="PF00188">
    <property type="entry name" value="CAP"/>
    <property type="match status" value="2"/>
</dbReference>
<comment type="caution">
    <text evidence="4">The sequence shown here is derived from an EMBL/GenBank/DDBJ whole genome shotgun (WGS) entry which is preliminary data.</text>
</comment>
<feature type="signal peptide" evidence="2">
    <location>
        <begin position="1"/>
        <end position="21"/>
    </location>
</feature>
<dbReference type="SMART" id="SM00198">
    <property type="entry name" value="SCP"/>
    <property type="match status" value="1"/>
</dbReference>
<dbReference type="PRINTS" id="PR00837">
    <property type="entry name" value="V5TPXLIKE"/>
</dbReference>
<name>A0A016VR87_9BILA</name>
<dbReference type="CDD" id="cd05380">
    <property type="entry name" value="CAP_euk"/>
    <property type="match status" value="2"/>
</dbReference>
<dbReference type="Proteomes" id="UP000024635">
    <property type="component" value="Unassembled WGS sequence"/>
</dbReference>
<dbReference type="InterPro" id="IPR014044">
    <property type="entry name" value="CAP_dom"/>
</dbReference>
<dbReference type="OrthoDB" id="5874910at2759"/>
<evidence type="ECO:0000256" key="2">
    <source>
        <dbReference type="SAM" id="SignalP"/>
    </source>
</evidence>
<evidence type="ECO:0000313" key="4">
    <source>
        <dbReference type="EMBL" id="EYC30044.1"/>
    </source>
</evidence>
<sequence length="488" mass="52658">MAKFYFIALAIISVLPALCKGQFCENGELLGDEIYEYVVDPVNERRETLLNGKQQNGDSGKNLPPPKGMTKLYWDCDLEKQAIDILKGKDCFLADDPPTNAGGKAQIFEALDASTTPSASSVIKSVIGFSLSDIDYVALPIQDGATEVKYTDDGKESLLNYFTLTQPSSSKIGCAWKKCTNGQWLNVYCILDSPAIKDGGVIYEVGKAGTCIDCPTGTGCDPTSNLCVPLASLPTTQPGATTTPSTSTTTPTTTTTTTPTTTTTTPPPAPTTTPPTSPEASFPTGASSRCTHAVASRMTDTLRSEYERLHNFRRGLLATGQIPRKDGKYLPTASNMQKISYDCGLEEGAIRWASQCPTTNSAPSSRNGVGENFKTFPATRFTFDTAAKKSVTEWWKPIRDVNYFEKVVVFRPFHDGAPISSFTQMGWATSNLLGCSIVKCSTSNRYVGVCRYSPKGNLVNYNVYQVGTVCSACPSGKTSCNRDEGLCY</sequence>
<dbReference type="SUPFAM" id="SSF55797">
    <property type="entry name" value="PR-1-like"/>
    <property type="match status" value="2"/>
</dbReference>
<evidence type="ECO:0000256" key="1">
    <source>
        <dbReference type="SAM" id="MobiDB-lite"/>
    </source>
</evidence>
<proteinExistence type="predicted"/>
<accession>A0A016VR87</accession>
<dbReference type="AlphaFoldDB" id="A0A016VR87"/>
<reference evidence="5" key="1">
    <citation type="journal article" date="2015" name="Nat. Genet.">
        <title>The genome and transcriptome of the zoonotic hookworm Ancylostoma ceylanicum identify infection-specific gene families.</title>
        <authorList>
            <person name="Schwarz E.M."/>
            <person name="Hu Y."/>
            <person name="Antoshechkin I."/>
            <person name="Miller M.M."/>
            <person name="Sternberg P.W."/>
            <person name="Aroian R.V."/>
        </authorList>
    </citation>
    <scope>NUCLEOTIDE SEQUENCE</scope>
    <source>
        <strain evidence="5">HY135</strain>
    </source>
</reference>
<dbReference type="InterPro" id="IPR001283">
    <property type="entry name" value="CRISP-related"/>
</dbReference>
<keyword evidence="5" id="KW-1185">Reference proteome</keyword>
<feature type="chain" id="PRO_5001491032" description="SCP domain-containing protein" evidence="2">
    <location>
        <begin position="22"/>
        <end position="488"/>
    </location>
</feature>
<feature type="compositionally biased region" description="Pro residues" evidence="1">
    <location>
        <begin position="265"/>
        <end position="277"/>
    </location>
</feature>
<evidence type="ECO:0000259" key="3">
    <source>
        <dbReference type="SMART" id="SM00198"/>
    </source>
</evidence>
<dbReference type="PANTHER" id="PTHR10334">
    <property type="entry name" value="CYSTEINE-RICH SECRETORY PROTEIN-RELATED"/>
    <property type="match status" value="1"/>
</dbReference>
<feature type="region of interest" description="Disordered" evidence="1">
    <location>
        <begin position="234"/>
        <end position="290"/>
    </location>
</feature>
<protein>
    <recommendedName>
        <fullName evidence="3">SCP domain-containing protein</fullName>
    </recommendedName>
</protein>
<dbReference type="EMBL" id="JARK01001341">
    <property type="protein sequence ID" value="EYC30044.1"/>
    <property type="molecule type" value="Genomic_DNA"/>
</dbReference>
<feature type="domain" description="SCP" evidence="3">
    <location>
        <begin position="301"/>
        <end position="460"/>
    </location>
</feature>
<feature type="compositionally biased region" description="Low complexity" evidence="1">
    <location>
        <begin position="234"/>
        <end position="264"/>
    </location>
</feature>
<organism evidence="4 5">
    <name type="scientific">Ancylostoma ceylanicum</name>
    <dbReference type="NCBI Taxonomy" id="53326"/>
    <lineage>
        <taxon>Eukaryota</taxon>
        <taxon>Metazoa</taxon>
        <taxon>Ecdysozoa</taxon>
        <taxon>Nematoda</taxon>
        <taxon>Chromadorea</taxon>
        <taxon>Rhabditida</taxon>
        <taxon>Rhabditina</taxon>
        <taxon>Rhabditomorpha</taxon>
        <taxon>Strongyloidea</taxon>
        <taxon>Ancylostomatidae</taxon>
        <taxon>Ancylostomatinae</taxon>
        <taxon>Ancylostoma</taxon>
    </lineage>
</organism>